<evidence type="ECO:0000259" key="4">
    <source>
        <dbReference type="PROSITE" id="PS50102"/>
    </source>
</evidence>
<accession>A0A1L0C5K7</accession>
<feature type="compositionally biased region" description="Basic and acidic residues" evidence="3">
    <location>
        <begin position="451"/>
        <end position="460"/>
    </location>
</feature>
<proteinExistence type="predicted"/>
<reference evidence="5 6" key="1">
    <citation type="submission" date="2016-10" db="EMBL/GenBank/DDBJ databases">
        <authorList>
            <person name="de Groot N.N."/>
        </authorList>
    </citation>
    <scope>NUCLEOTIDE SEQUENCE [LARGE SCALE GENOMIC DNA]</scope>
    <source>
        <strain evidence="5 6">PYCC 4715</strain>
    </source>
</reference>
<sequence>MSSPNPTDSLAPPENAIWAVQPPSPLEIDPENDKENIRPTKCATSKVKPSSCVFVASLKATDSDDNLCRSVTNHFSRFGPLVSVKVLRDPANRPYAFVQYTNDDDCRSAIELGHNSILSGRRLRCEAAKVNRTLFLAGLEPMDLSTVEHKMSQFGETELIIASSGNGQLISDSLPVATSSLNWFIKYCYRDDAIRAFASITDDPDFNVEWAQNIDDLNAEVPRIDKLSIYVGQLASEATESDLRDHFSANGEIDEISIKSKANSTFAFITFRLEEAAASAVARENHSMFMNKTIHVQYKEFTSRNTTRIILSPRTPIALAPPPINVRRRQVPVDVAYGSQSSSGSWSRSSDSTRNFVAGYAYHGSHGEYESPRNYKAEKIVPPRRVFGPKDQSNKPTEGRFVSHSSRSNRQFFSKLGKNRASEEYNARDYVRQMDSSHTGSLIGAYKPPFKFKEKNQQTD</sequence>
<evidence type="ECO:0000256" key="1">
    <source>
        <dbReference type="ARBA" id="ARBA00022884"/>
    </source>
</evidence>
<dbReference type="InterPro" id="IPR035979">
    <property type="entry name" value="RBD_domain_sf"/>
</dbReference>
<dbReference type="InterPro" id="IPR034352">
    <property type="entry name" value="Rim4_RRM1"/>
</dbReference>
<dbReference type="Pfam" id="PF00076">
    <property type="entry name" value="RRM_1"/>
    <property type="match status" value="2"/>
</dbReference>
<dbReference type="PANTHER" id="PTHR48027">
    <property type="entry name" value="HETEROGENEOUS NUCLEAR RIBONUCLEOPROTEIN 87F-RELATED"/>
    <property type="match status" value="1"/>
</dbReference>
<dbReference type="InterPro" id="IPR000504">
    <property type="entry name" value="RRM_dom"/>
</dbReference>
<evidence type="ECO:0000313" key="5">
    <source>
        <dbReference type="EMBL" id="SGZ58803.1"/>
    </source>
</evidence>
<feature type="region of interest" description="Disordered" evidence="3">
    <location>
        <begin position="1"/>
        <end position="36"/>
    </location>
</feature>
<dbReference type="InterPro" id="IPR052462">
    <property type="entry name" value="SLIRP/GR-RBP-like"/>
</dbReference>
<protein>
    <submittedName>
        <fullName evidence="5">CIC11C00000000581</fullName>
    </submittedName>
</protein>
<evidence type="ECO:0000256" key="2">
    <source>
        <dbReference type="PROSITE-ProRule" id="PRU00176"/>
    </source>
</evidence>
<keyword evidence="1 2" id="KW-0694">RNA-binding</keyword>
<dbReference type="EMBL" id="LT635770">
    <property type="protein sequence ID" value="SGZ58803.1"/>
    <property type="molecule type" value="Genomic_DNA"/>
</dbReference>
<feature type="domain" description="RRM" evidence="4">
    <location>
        <begin position="227"/>
        <end position="301"/>
    </location>
</feature>
<dbReference type="SMART" id="SM00360">
    <property type="entry name" value="RRM"/>
    <property type="match status" value="2"/>
</dbReference>
<evidence type="ECO:0000256" key="3">
    <source>
        <dbReference type="SAM" id="MobiDB-lite"/>
    </source>
</evidence>
<evidence type="ECO:0000313" key="6">
    <source>
        <dbReference type="Proteomes" id="UP000182259"/>
    </source>
</evidence>
<dbReference type="InterPro" id="IPR012677">
    <property type="entry name" value="Nucleotide-bd_a/b_plait_sf"/>
</dbReference>
<dbReference type="Proteomes" id="UP000182259">
    <property type="component" value="Chromosome VII"/>
</dbReference>
<dbReference type="PROSITE" id="PS50102">
    <property type="entry name" value="RRM"/>
    <property type="match status" value="2"/>
</dbReference>
<gene>
    <name evidence="5" type="ORF">SAMEA4029009_CIC11G00000000581</name>
</gene>
<name>A0A1L0C5K7_9ASCO</name>
<feature type="region of interest" description="Disordered" evidence="3">
    <location>
        <begin position="439"/>
        <end position="460"/>
    </location>
</feature>
<dbReference type="AlphaFoldDB" id="A0A1L0C5K7"/>
<feature type="domain" description="RRM" evidence="4">
    <location>
        <begin position="51"/>
        <end position="130"/>
    </location>
</feature>
<feature type="compositionally biased region" description="Polar residues" evidence="3">
    <location>
        <begin position="403"/>
        <end position="412"/>
    </location>
</feature>
<dbReference type="SUPFAM" id="SSF54928">
    <property type="entry name" value="RNA-binding domain, RBD"/>
    <property type="match status" value="2"/>
</dbReference>
<dbReference type="Gene3D" id="3.30.70.330">
    <property type="match status" value="2"/>
</dbReference>
<organism evidence="5 6">
    <name type="scientific">Sungouiella intermedia</name>
    <dbReference type="NCBI Taxonomy" id="45354"/>
    <lineage>
        <taxon>Eukaryota</taxon>
        <taxon>Fungi</taxon>
        <taxon>Dikarya</taxon>
        <taxon>Ascomycota</taxon>
        <taxon>Saccharomycotina</taxon>
        <taxon>Pichiomycetes</taxon>
        <taxon>Metschnikowiaceae</taxon>
        <taxon>Sungouiella</taxon>
    </lineage>
</organism>
<feature type="region of interest" description="Disordered" evidence="3">
    <location>
        <begin position="385"/>
        <end position="412"/>
    </location>
</feature>
<dbReference type="GO" id="GO:0003723">
    <property type="term" value="F:RNA binding"/>
    <property type="evidence" value="ECO:0007669"/>
    <property type="project" value="UniProtKB-UniRule"/>
</dbReference>
<dbReference type="CDD" id="cd12453">
    <property type="entry name" value="RRM1_RIM4_like"/>
    <property type="match status" value="1"/>
</dbReference>